<organism evidence="1 2">
    <name type="scientific">Caldivirga maquilingensis (strain ATCC 700844 / DSM 13496 / JCM 10307 / IC-167)</name>
    <dbReference type="NCBI Taxonomy" id="397948"/>
    <lineage>
        <taxon>Archaea</taxon>
        <taxon>Thermoproteota</taxon>
        <taxon>Thermoprotei</taxon>
        <taxon>Thermoproteales</taxon>
        <taxon>Thermoproteaceae</taxon>
        <taxon>Caldivirga</taxon>
    </lineage>
</organism>
<protein>
    <submittedName>
        <fullName evidence="1">Uncharacterized protein</fullName>
    </submittedName>
</protein>
<dbReference type="EMBL" id="CP000852">
    <property type="protein sequence ID" value="ABW02240.1"/>
    <property type="molecule type" value="Genomic_DNA"/>
</dbReference>
<reference evidence="1 2" key="1">
    <citation type="submission" date="2007-10" db="EMBL/GenBank/DDBJ databases">
        <title>Complete sequence of Caldivirga maquilingensis IC-167.</title>
        <authorList>
            <consortium name="US DOE Joint Genome Institute"/>
            <person name="Copeland A."/>
            <person name="Lucas S."/>
            <person name="Lapidus A."/>
            <person name="Barry K."/>
            <person name="Glavina del Rio T."/>
            <person name="Dalin E."/>
            <person name="Tice H."/>
            <person name="Pitluck S."/>
            <person name="Saunders E."/>
            <person name="Brettin T."/>
            <person name="Bruce D."/>
            <person name="Detter J.C."/>
            <person name="Han C."/>
            <person name="Schmutz J."/>
            <person name="Larimer F."/>
            <person name="Land M."/>
            <person name="Hauser L."/>
            <person name="Kyrpides N."/>
            <person name="Ivanova N."/>
            <person name="Biddle J.F."/>
            <person name="Zhang Z."/>
            <person name="Fitz-Gibbon S.T."/>
            <person name="Lowe T.M."/>
            <person name="Saltikov C."/>
            <person name="House C.H."/>
            <person name="Richardson P."/>
        </authorList>
    </citation>
    <scope>NUCLEOTIDE SEQUENCE [LARGE SCALE GENOMIC DNA]</scope>
    <source>
        <strain evidence="2">ATCC 700844 / DSM 13496 / JCM 10307 / IC-167</strain>
    </source>
</reference>
<accession>A8M921</accession>
<dbReference type="KEGG" id="cma:Cmaq_1415"/>
<dbReference type="eggNOG" id="arCOG05550">
    <property type="taxonomic scope" value="Archaea"/>
</dbReference>
<sequence>MGSSNKAKVREEYEKAVLEVLRGSVKAPYDAYINEFIDQLMVMVEKLNNSDVETRNKFRYGLSILTSPNSKPNIIRAKINAYYAYLVYRGYTSAYNILKNKLVAGGESLYTWIRMYRSLNI</sequence>
<dbReference type="Proteomes" id="UP000001137">
    <property type="component" value="Chromosome"/>
</dbReference>
<proteinExistence type="predicted"/>
<dbReference type="STRING" id="397948.Cmaq_1415"/>
<dbReference type="RefSeq" id="WP_012186459.1">
    <property type="nucleotide sequence ID" value="NC_009954.1"/>
</dbReference>
<dbReference type="AlphaFoldDB" id="A8M921"/>
<name>A8M921_CALMQ</name>
<dbReference type="HOGENOM" id="CLU_2044543_0_0_2"/>
<gene>
    <name evidence="1" type="ordered locus">Cmaq_1415</name>
</gene>
<evidence type="ECO:0000313" key="1">
    <source>
        <dbReference type="EMBL" id="ABW02240.1"/>
    </source>
</evidence>
<keyword evidence="2" id="KW-1185">Reference proteome</keyword>
<dbReference type="OrthoDB" id="26042at2157"/>
<evidence type="ECO:0000313" key="2">
    <source>
        <dbReference type="Proteomes" id="UP000001137"/>
    </source>
</evidence>
<dbReference type="GeneID" id="5709311"/>